<dbReference type="PANTHER" id="PTHR19288">
    <property type="entry name" value="4-NITROPHENYLPHOSPHATASE-RELATED"/>
    <property type="match status" value="1"/>
</dbReference>
<keyword evidence="4 6" id="KW-0378">Hydrolase</keyword>
<reference evidence="7" key="1">
    <citation type="journal article" date="2019" name="Int. J. Syst. Evol. Microbiol.">
        <title>The Global Catalogue of Microorganisms (GCM) 10K type strain sequencing project: providing services to taxonomists for standard genome sequencing and annotation.</title>
        <authorList>
            <consortium name="The Broad Institute Genomics Platform"/>
            <consortium name="The Broad Institute Genome Sequencing Center for Infectious Disease"/>
            <person name="Wu L."/>
            <person name="Ma J."/>
        </authorList>
    </citation>
    <scope>NUCLEOTIDE SEQUENCE [LARGE SCALE GENOMIC DNA]</scope>
    <source>
        <strain evidence="7">CGMCC 1.16306</strain>
    </source>
</reference>
<dbReference type="InterPro" id="IPR006357">
    <property type="entry name" value="HAD-SF_hydro_IIA"/>
</dbReference>
<protein>
    <submittedName>
        <fullName evidence="6">TIGR01457 family HAD-type hydrolase</fullName>
    </submittedName>
</protein>
<evidence type="ECO:0000256" key="5">
    <source>
        <dbReference type="ARBA" id="ARBA00022842"/>
    </source>
</evidence>
<dbReference type="NCBIfam" id="TIGR01457">
    <property type="entry name" value="HAD-SF-IIA-hyp2"/>
    <property type="match status" value="1"/>
</dbReference>
<dbReference type="InterPro" id="IPR023214">
    <property type="entry name" value="HAD_sf"/>
</dbReference>
<dbReference type="Gene3D" id="3.40.50.1000">
    <property type="entry name" value="HAD superfamily/HAD-like"/>
    <property type="match status" value="2"/>
</dbReference>
<evidence type="ECO:0000313" key="6">
    <source>
        <dbReference type="EMBL" id="MFC4618390.1"/>
    </source>
</evidence>
<dbReference type="EMBL" id="JBHSFW010000001">
    <property type="protein sequence ID" value="MFC4618390.1"/>
    <property type="molecule type" value="Genomic_DNA"/>
</dbReference>
<evidence type="ECO:0000256" key="3">
    <source>
        <dbReference type="ARBA" id="ARBA00022723"/>
    </source>
</evidence>
<dbReference type="NCBIfam" id="TIGR01460">
    <property type="entry name" value="HAD-SF-IIA"/>
    <property type="match status" value="1"/>
</dbReference>
<gene>
    <name evidence="6" type="ORF">ACFO4N_06550</name>
</gene>
<dbReference type="Pfam" id="PF13344">
    <property type="entry name" value="Hydrolase_6"/>
    <property type="match status" value="1"/>
</dbReference>
<sequence length="255" mass="27182">MKTYKAYLFDLDGTVCRGNEPIPEAVTFIHRLNERRIPYLFVTNNATATNTQFARKLQGFGIPCGPKDVLTSAMAAAGYLREKKAGTDVLAIGEEGLLASLRSVGFNLNKKNPDVVVVGLDRRVTYEKLADASLAVRAGATFIATNPDAAIPTDRGLLPGNGAIVAAISTATGQTPLFIGKPEPIIIEQALKLIGASAEETLLIGDNYNTDIRAGLRTGVDTLLVFSGVTTKGDLTKVDVQPTYCVDSLEDWPVA</sequence>
<evidence type="ECO:0000256" key="4">
    <source>
        <dbReference type="ARBA" id="ARBA00022801"/>
    </source>
</evidence>
<dbReference type="SFLD" id="SFLDS00003">
    <property type="entry name" value="Haloacid_Dehalogenase"/>
    <property type="match status" value="1"/>
</dbReference>
<dbReference type="Proteomes" id="UP001596022">
    <property type="component" value="Unassembled WGS sequence"/>
</dbReference>
<comment type="similarity">
    <text evidence="2">Belongs to the HAD-like hydrolase superfamily. NagD family.</text>
</comment>
<dbReference type="Pfam" id="PF13242">
    <property type="entry name" value="Hydrolase_like"/>
    <property type="match status" value="1"/>
</dbReference>
<dbReference type="RefSeq" id="WP_376845382.1">
    <property type="nucleotide sequence ID" value="NZ_JBHSFW010000001.1"/>
</dbReference>
<dbReference type="PIRSF" id="PIRSF000915">
    <property type="entry name" value="PGP-type_phosphatase"/>
    <property type="match status" value="1"/>
</dbReference>
<dbReference type="InterPro" id="IPR036412">
    <property type="entry name" value="HAD-like_sf"/>
</dbReference>
<name>A0ABV9GMA9_9BACL</name>
<dbReference type="CDD" id="cd07530">
    <property type="entry name" value="HAD_Pase_UmpH-like"/>
    <property type="match status" value="1"/>
</dbReference>
<comment type="caution">
    <text evidence="6">The sequence shown here is derived from an EMBL/GenBank/DDBJ whole genome shotgun (WGS) entry which is preliminary data.</text>
</comment>
<proteinExistence type="inferred from homology"/>
<comment type="cofactor">
    <cofactor evidence="1">
        <name>Mg(2+)</name>
        <dbReference type="ChEBI" id="CHEBI:18420"/>
    </cofactor>
</comment>
<keyword evidence="5" id="KW-0460">Magnesium</keyword>
<dbReference type="PANTHER" id="PTHR19288:SF46">
    <property type="entry name" value="HALOACID DEHALOGENASE-LIKE HYDROLASE DOMAIN-CONTAINING PROTEIN 2"/>
    <property type="match status" value="1"/>
</dbReference>
<evidence type="ECO:0000256" key="2">
    <source>
        <dbReference type="ARBA" id="ARBA00006696"/>
    </source>
</evidence>
<organism evidence="6 7">
    <name type="scientific">Camelliibacillus cellulosilyticus</name>
    <dbReference type="NCBI Taxonomy" id="2174486"/>
    <lineage>
        <taxon>Bacteria</taxon>
        <taxon>Bacillati</taxon>
        <taxon>Bacillota</taxon>
        <taxon>Bacilli</taxon>
        <taxon>Bacillales</taxon>
        <taxon>Sporolactobacillaceae</taxon>
        <taxon>Camelliibacillus</taxon>
    </lineage>
</organism>
<evidence type="ECO:0000313" key="7">
    <source>
        <dbReference type="Proteomes" id="UP001596022"/>
    </source>
</evidence>
<keyword evidence="7" id="KW-1185">Reference proteome</keyword>
<dbReference type="InterPro" id="IPR006354">
    <property type="entry name" value="HAD-SF_hydro_IIA_hyp1"/>
</dbReference>
<dbReference type="SUPFAM" id="SSF56784">
    <property type="entry name" value="HAD-like"/>
    <property type="match status" value="1"/>
</dbReference>
<dbReference type="GO" id="GO:0016787">
    <property type="term" value="F:hydrolase activity"/>
    <property type="evidence" value="ECO:0007669"/>
    <property type="project" value="UniProtKB-KW"/>
</dbReference>
<dbReference type="SFLD" id="SFLDG01139">
    <property type="entry name" value="C2.A:_Pyridoxal_Phosphate_Phos"/>
    <property type="match status" value="1"/>
</dbReference>
<evidence type="ECO:0000256" key="1">
    <source>
        <dbReference type="ARBA" id="ARBA00001946"/>
    </source>
</evidence>
<accession>A0ABV9GMA9</accession>
<keyword evidence="3" id="KW-0479">Metal-binding</keyword>